<comment type="caution">
    <text evidence="1">The sequence shown here is derived from an EMBL/GenBank/DDBJ whole genome shotgun (WGS) entry which is preliminary data.</text>
</comment>
<evidence type="ECO:0000313" key="1">
    <source>
        <dbReference type="EMBL" id="ORY39790.1"/>
    </source>
</evidence>
<proteinExistence type="predicted"/>
<accession>A0A1Y2BYE3</accession>
<reference evidence="1 2" key="1">
    <citation type="submission" date="2016-08" db="EMBL/GenBank/DDBJ databases">
        <title>A Parts List for Fungal Cellulosomes Revealed by Comparative Genomics.</title>
        <authorList>
            <consortium name="DOE Joint Genome Institute"/>
            <person name="Haitjema C.H."/>
            <person name="Gilmore S.P."/>
            <person name="Henske J.K."/>
            <person name="Solomon K.V."/>
            <person name="De Groot R."/>
            <person name="Kuo A."/>
            <person name="Mondo S.J."/>
            <person name="Salamov A.A."/>
            <person name="Labutti K."/>
            <person name="Zhao Z."/>
            <person name="Chiniquy J."/>
            <person name="Barry K."/>
            <person name="Brewer H.M."/>
            <person name="Purvine S.O."/>
            <person name="Wright A.T."/>
            <person name="Boxma B."/>
            <person name="Van Alen T."/>
            <person name="Hackstein J.H."/>
            <person name="Baker S.E."/>
            <person name="Grigoriev I.V."/>
            <person name="O'Malley M.A."/>
        </authorList>
    </citation>
    <scope>NUCLEOTIDE SEQUENCE [LARGE SCALE GENOMIC DNA]</scope>
    <source>
        <strain evidence="1 2">G1</strain>
    </source>
</reference>
<keyword evidence="2" id="KW-1185">Reference proteome</keyword>
<protein>
    <submittedName>
        <fullName evidence="1">Uncharacterized protein</fullName>
    </submittedName>
</protein>
<dbReference type="Proteomes" id="UP000193920">
    <property type="component" value="Unassembled WGS sequence"/>
</dbReference>
<evidence type="ECO:0000313" key="2">
    <source>
        <dbReference type="Proteomes" id="UP000193920"/>
    </source>
</evidence>
<sequence length="105" mass="12100">MYLTSTEYNEFTNIYNIPSIHSSYFYNTHNKSHDSIISNSSYDQSNICGSPSNTNMCSSPPSVHSYSFLNYNDYESFPRLGRRRSSALLIPYPSVLETIKEVDEY</sequence>
<name>A0A1Y2BYE3_9FUNG</name>
<dbReference type="OrthoDB" id="10373866at2759"/>
<gene>
    <name evidence="1" type="ORF">LY90DRAFT_672347</name>
</gene>
<dbReference type="EMBL" id="MCOG01000130">
    <property type="protein sequence ID" value="ORY39790.1"/>
    <property type="molecule type" value="Genomic_DNA"/>
</dbReference>
<organism evidence="1 2">
    <name type="scientific">Neocallimastix californiae</name>
    <dbReference type="NCBI Taxonomy" id="1754190"/>
    <lineage>
        <taxon>Eukaryota</taxon>
        <taxon>Fungi</taxon>
        <taxon>Fungi incertae sedis</taxon>
        <taxon>Chytridiomycota</taxon>
        <taxon>Chytridiomycota incertae sedis</taxon>
        <taxon>Neocallimastigomycetes</taxon>
        <taxon>Neocallimastigales</taxon>
        <taxon>Neocallimastigaceae</taxon>
        <taxon>Neocallimastix</taxon>
    </lineage>
</organism>
<dbReference type="AlphaFoldDB" id="A0A1Y2BYE3"/>